<keyword evidence="3 5" id="KW-1133">Transmembrane helix</keyword>
<dbReference type="GO" id="GO:0005524">
    <property type="term" value="F:ATP binding"/>
    <property type="evidence" value="ECO:0007669"/>
    <property type="project" value="UniProtKB-KW"/>
</dbReference>
<dbReference type="GO" id="GO:0005324">
    <property type="term" value="F:long-chain fatty acid transmembrane transporter activity"/>
    <property type="evidence" value="ECO:0007669"/>
    <property type="project" value="TreeGrafter"/>
</dbReference>
<feature type="transmembrane region" description="Helical" evidence="5">
    <location>
        <begin position="20"/>
        <end position="39"/>
    </location>
</feature>
<reference evidence="7 8" key="1">
    <citation type="submission" date="2014-03" db="EMBL/GenBank/DDBJ databases">
        <title>Draft genome of the hookworm Oesophagostomum dentatum.</title>
        <authorList>
            <person name="Mitreva M."/>
        </authorList>
    </citation>
    <scope>NUCLEOTIDE SEQUENCE [LARGE SCALE GENOMIC DNA]</scope>
    <source>
        <strain evidence="7 8">OD-Hann</strain>
    </source>
</reference>
<feature type="transmembrane region" description="Helical" evidence="5">
    <location>
        <begin position="132"/>
        <end position="153"/>
    </location>
</feature>
<keyword evidence="4 5" id="KW-0472">Membrane</keyword>
<keyword evidence="2 5" id="KW-0812">Transmembrane</keyword>
<evidence type="ECO:0000313" key="7">
    <source>
        <dbReference type="EMBL" id="KHJ91690.1"/>
    </source>
</evidence>
<dbReference type="GO" id="GO:0015910">
    <property type="term" value="P:long-chain fatty acid import into peroxisome"/>
    <property type="evidence" value="ECO:0007669"/>
    <property type="project" value="TreeGrafter"/>
</dbReference>
<dbReference type="GO" id="GO:0005778">
    <property type="term" value="C:peroxisomal membrane"/>
    <property type="evidence" value="ECO:0007669"/>
    <property type="project" value="TreeGrafter"/>
</dbReference>
<dbReference type="Proteomes" id="UP000053660">
    <property type="component" value="Unassembled WGS sequence"/>
</dbReference>
<dbReference type="GO" id="GO:0006635">
    <property type="term" value="P:fatty acid beta-oxidation"/>
    <property type="evidence" value="ECO:0007669"/>
    <property type="project" value="TreeGrafter"/>
</dbReference>
<feature type="domain" description="ABC transmembrane type-1" evidence="6">
    <location>
        <begin position="116"/>
        <end position="315"/>
    </location>
</feature>
<dbReference type="EMBL" id="KN551877">
    <property type="protein sequence ID" value="KHJ91690.1"/>
    <property type="molecule type" value="Genomic_DNA"/>
</dbReference>
<dbReference type="PROSITE" id="PS50929">
    <property type="entry name" value="ABC_TM1F"/>
    <property type="match status" value="1"/>
</dbReference>
<dbReference type="Pfam" id="PF06472">
    <property type="entry name" value="ABC_membrane_2"/>
    <property type="match status" value="1"/>
</dbReference>
<dbReference type="InterPro" id="IPR036640">
    <property type="entry name" value="ABC1_TM_sf"/>
</dbReference>
<keyword evidence="1" id="KW-0813">Transport</keyword>
<keyword evidence="7" id="KW-0067">ATP-binding</keyword>
<feature type="transmembrane region" description="Helical" evidence="5">
    <location>
        <begin position="79"/>
        <end position="100"/>
    </location>
</feature>
<evidence type="ECO:0000313" key="8">
    <source>
        <dbReference type="Proteomes" id="UP000053660"/>
    </source>
</evidence>
<keyword evidence="8" id="KW-1185">Reference proteome</keyword>
<proteinExistence type="predicted"/>
<evidence type="ECO:0000256" key="2">
    <source>
        <dbReference type="ARBA" id="ARBA00022692"/>
    </source>
</evidence>
<evidence type="ECO:0000256" key="4">
    <source>
        <dbReference type="ARBA" id="ARBA00023136"/>
    </source>
</evidence>
<dbReference type="GO" id="GO:0140359">
    <property type="term" value="F:ABC-type transporter activity"/>
    <property type="evidence" value="ECO:0007669"/>
    <property type="project" value="InterPro"/>
</dbReference>
<evidence type="ECO:0000256" key="5">
    <source>
        <dbReference type="SAM" id="Phobius"/>
    </source>
</evidence>
<dbReference type="InterPro" id="IPR050835">
    <property type="entry name" value="ABC_transporter_sub-D"/>
</dbReference>
<dbReference type="OrthoDB" id="422637at2759"/>
<evidence type="ECO:0000256" key="1">
    <source>
        <dbReference type="ARBA" id="ARBA00022448"/>
    </source>
</evidence>
<dbReference type="PANTHER" id="PTHR11384:SF62">
    <property type="entry name" value="ATP-BINDING CASSETTE SUB-FAMILY D MEMBER 3"/>
    <property type="match status" value="1"/>
</dbReference>
<accession>A0A0B1T8L4</accession>
<dbReference type="GO" id="GO:0007031">
    <property type="term" value="P:peroxisome organization"/>
    <property type="evidence" value="ECO:0007669"/>
    <property type="project" value="TreeGrafter"/>
</dbReference>
<dbReference type="GO" id="GO:0042760">
    <property type="term" value="P:very long-chain fatty acid catabolic process"/>
    <property type="evidence" value="ECO:0007669"/>
    <property type="project" value="TreeGrafter"/>
</dbReference>
<dbReference type="PANTHER" id="PTHR11384">
    <property type="entry name" value="ATP-BINDING CASSETTE, SUB-FAMILY D MEMBER"/>
    <property type="match status" value="1"/>
</dbReference>
<dbReference type="AlphaFoldDB" id="A0A0B1T8L4"/>
<keyword evidence="7" id="KW-0547">Nucleotide-binding</keyword>
<feature type="transmembrane region" description="Helical" evidence="5">
    <location>
        <begin position="230"/>
        <end position="253"/>
    </location>
</feature>
<organism evidence="7 8">
    <name type="scientific">Oesophagostomum dentatum</name>
    <name type="common">Nodular worm</name>
    <dbReference type="NCBI Taxonomy" id="61180"/>
    <lineage>
        <taxon>Eukaryota</taxon>
        <taxon>Metazoa</taxon>
        <taxon>Ecdysozoa</taxon>
        <taxon>Nematoda</taxon>
        <taxon>Chromadorea</taxon>
        <taxon>Rhabditida</taxon>
        <taxon>Rhabditina</taxon>
        <taxon>Rhabditomorpha</taxon>
        <taxon>Strongyloidea</taxon>
        <taxon>Strongylidae</taxon>
        <taxon>Oesophagostomum</taxon>
    </lineage>
</organism>
<dbReference type="Gene3D" id="1.20.1560.10">
    <property type="entry name" value="ABC transporter type 1, transmembrane domain"/>
    <property type="match status" value="1"/>
</dbReference>
<evidence type="ECO:0000259" key="6">
    <source>
        <dbReference type="PROSITE" id="PS50929"/>
    </source>
</evidence>
<dbReference type="InterPro" id="IPR011527">
    <property type="entry name" value="ABC1_TM_dom"/>
</dbReference>
<sequence length="316" mass="35933">MGALSKLDQLRMLGSALSFRHYGPGLCGFAAFLAIIRWYSKQAKATKSKVFVTKSGQKPKEKIHVDGAFARKLFRILRILIPGPLCMEVFYMIVIAVMLICRTYADLYMITKATKIEAVIIDRNQAGFILNVVQYFLAMPAISVTNAILKFGLSELKLRFRERLTKHLYGKYMKGFTFYKMSNLDNRIQNADQLLTQDVDKFCEGLVELYSNLTKPITDVLLYVTRIGGALGWGAPSILFGYLLVSGVFLTYLRRPIGRLTVQEQTLEGEFRYVNSRLIMNSEEVAFYQGNNRERTAVLGSFGNLVSHLRKVILFR</sequence>
<name>A0A0B1T8L4_OESDE</name>
<protein>
    <submittedName>
        <fullName evidence="7">D member 3 domain protein, ATP-binding cassette sub-family</fullName>
    </submittedName>
</protein>
<dbReference type="SUPFAM" id="SSF90123">
    <property type="entry name" value="ABC transporter transmembrane region"/>
    <property type="match status" value="1"/>
</dbReference>
<gene>
    <name evidence="7" type="ORF">OESDEN_08439</name>
</gene>
<evidence type="ECO:0000256" key="3">
    <source>
        <dbReference type="ARBA" id="ARBA00022989"/>
    </source>
</evidence>